<evidence type="ECO:0000256" key="1">
    <source>
        <dbReference type="SAM" id="MobiDB-lite"/>
    </source>
</evidence>
<feature type="compositionally biased region" description="Basic and acidic residues" evidence="1">
    <location>
        <begin position="277"/>
        <end position="303"/>
    </location>
</feature>
<feature type="compositionally biased region" description="Basic and acidic residues" evidence="1">
    <location>
        <begin position="16"/>
        <end position="26"/>
    </location>
</feature>
<dbReference type="AlphaFoldDB" id="A0A6J4VE58"/>
<evidence type="ECO:0000313" key="2">
    <source>
        <dbReference type="EMBL" id="CAA9573696.1"/>
    </source>
</evidence>
<feature type="compositionally biased region" description="Basic and acidic residues" evidence="1">
    <location>
        <begin position="254"/>
        <end position="270"/>
    </location>
</feature>
<feature type="region of interest" description="Disordered" evidence="1">
    <location>
        <begin position="129"/>
        <end position="322"/>
    </location>
</feature>
<feature type="region of interest" description="Disordered" evidence="1">
    <location>
        <begin position="47"/>
        <end position="103"/>
    </location>
</feature>
<sequence length="322" mass="34602">GRCPPAVPESSLDPGETTRRDPRGDWRAGFAGWPAAVGLHAPAAPEAALPGCRAGTGGDRVGPAEHPRADQAGPAESRRADRPLLRIGREYGPRRDPGHVPQLHGRLRLAADLDVHADARRRAGVELRSLVDEGRAADRVGRDHGGAALGQYARLPDEGGAGGGEGGREAGRPPGRPAALADPRDRADHDQAGEFPARDRYGPEPEQRDHLLPGQLCGDGHRRAGDDPPLRAAEADPFRPLPRCARHAGALLRDVPRGRADRHVRGDARLQRRRFRRPDAPRSRPDPGGREQRASRLRDDGASLRHRLHQGPDGGGQQDGRV</sequence>
<feature type="compositionally biased region" description="Basic and acidic residues" evidence="1">
    <location>
        <begin position="182"/>
        <end position="211"/>
    </location>
</feature>
<dbReference type="GO" id="GO:0008927">
    <property type="term" value="F:mannonate dehydratase activity"/>
    <property type="evidence" value="ECO:0007669"/>
    <property type="project" value="UniProtKB-EC"/>
</dbReference>
<name>A0A6J4VE58_9BACT</name>
<feature type="compositionally biased region" description="Basic and acidic residues" evidence="1">
    <location>
        <begin position="76"/>
        <end position="98"/>
    </location>
</feature>
<accession>A0A6J4VE58</accession>
<dbReference type="EMBL" id="CADCWN010000173">
    <property type="protein sequence ID" value="CAA9573696.1"/>
    <property type="molecule type" value="Genomic_DNA"/>
</dbReference>
<feature type="non-terminal residue" evidence="2">
    <location>
        <position position="1"/>
    </location>
</feature>
<feature type="compositionally biased region" description="Gly residues" evidence="1">
    <location>
        <begin position="312"/>
        <end position="322"/>
    </location>
</feature>
<reference evidence="2" key="1">
    <citation type="submission" date="2020-02" db="EMBL/GenBank/DDBJ databases">
        <authorList>
            <person name="Meier V. D."/>
        </authorList>
    </citation>
    <scope>NUCLEOTIDE SEQUENCE</scope>
    <source>
        <strain evidence="2">AVDCRST_MAG18</strain>
    </source>
</reference>
<feature type="non-terminal residue" evidence="2">
    <location>
        <position position="322"/>
    </location>
</feature>
<feature type="compositionally biased region" description="Basic and acidic residues" evidence="1">
    <location>
        <begin position="219"/>
        <end position="237"/>
    </location>
</feature>
<gene>
    <name evidence="2" type="ORF">AVDCRST_MAG18-2280</name>
</gene>
<dbReference type="EC" id="4.2.1.8" evidence="2"/>
<proteinExistence type="predicted"/>
<organism evidence="2">
    <name type="scientific">uncultured Thermomicrobiales bacterium</name>
    <dbReference type="NCBI Taxonomy" id="1645740"/>
    <lineage>
        <taxon>Bacteria</taxon>
        <taxon>Pseudomonadati</taxon>
        <taxon>Thermomicrobiota</taxon>
        <taxon>Thermomicrobia</taxon>
        <taxon>Thermomicrobiales</taxon>
        <taxon>environmental samples</taxon>
    </lineage>
</organism>
<feature type="compositionally biased region" description="Basic and acidic residues" evidence="1">
    <location>
        <begin position="129"/>
        <end position="145"/>
    </location>
</feature>
<feature type="region of interest" description="Disordered" evidence="1">
    <location>
        <begin position="1"/>
        <end position="27"/>
    </location>
</feature>
<protein>
    <submittedName>
        <fullName evidence="2">Mannonate dehydratase</fullName>
        <ecNumber evidence="2">4.2.1.8</ecNumber>
    </submittedName>
</protein>
<keyword evidence="2" id="KW-0456">Lyase</keyword>